<keyword evidence="1" id="KW-0472">Membrane</keyword>
<comment type="caution">
    <text evidence="2">The sequence shown here is derived from an EMBL/GenBank/DDBJ whole genome shotgun (WGS) entry which is preliminary data.</text>
</comment>
<dbReference type="EMBL" id="AHGT01000171">
    <property type="protein sequence ID" value="ESU34723.1"/>
    <property type="molecule type" value="Genomic_DNA"/>
</dbReference>
<organism evidence="2 3">
    <name type="scientific">Giardia intestinalis</name>
    <name type="common">Giardia lamblia</name>
    <dbReference type="NCBI Taxonomy" id="5741"/>
    <lineage>
        <taxon>Eukaryota</taxon>
        <taxon>Metamonada</taxon>
        <taxon>Diplomonadida</taxon>
        <taxon>Hexamitidae</taxon>
        <taxon>Giardiinae</taxon>
        <taxon>Giardia</taxon>
    </lineage>
</organism>
<dbReference type="InterPro" id="IPR005127">
    <property type="entry name" value="Giardia_VSP"/>
</dbReference>
<name>V6T767_GIAIN</name>
<feature type="transmembrane region" description="Helical" evidence="1">
    <location>
        <begin position="517"/>
        <end position="541"/>
    </location>
</feature>
<evidence type="ECO:0000313" key="3">
    <source>
        <dbReference type="Proteomes" id="UP000018320"/>
    </source>
</evidence>
<dbReference type="PANTHER" id="PTHR23275:SF100">
    <property type="entry name" value="EGF-LIKE DOMAIN-CONTAINING PROTEIN"/>
    <property type="match status" value="1"/>
</dbReference>
<feature type="transmembrane region" description="Helical" evidence="1">
    <location>
        <begin position="12"/>
        <end position="32"/>
    </location>
</feature>
<dbReference type="Gene3D" id="2.10.220.10">
    <property type="entry name" value="Hormone Receptor, Insulin-like Growth Factor Receptor 1, Chain A, domain 2"/>
    <property type="match status" value="2"/>
</dbReference>
<dbReference type="PANTHER" id="PTHR23275">
    <property type="entry name" value="CABRIOLET.-RELATED"/>
    <property type="match status" value="1"/>
</dbReference>
<protein>
    <submittedName>
        <fullName evidence="2">Variant-specific surface protein</fullName>
    </submittedName>
</protein>
<dbReference type="InterPro" id="IPR006212">
    <property type="entry name" value="Furin_repeat"/>
</dbReference>
<proteinExistence type="predicted"/>
<dbReference type="VEuPathDB" id="GiardiaDB:DHA2_151731"/>
<accession>V6T767</accession>
<reference evidence="2 3" key="2">
    <citation type="journal article" date="2013" name="Genome Biol. Evol.">
        <title>Genome sequencing of Giardia lamblia genotypes A2 and B isolates (DH and GS) and comparative analysis with the genomes of genotypes A1 and E (WB and Pig).</title>
        <authorList>
            <person name="Adam R.D."/>
            <person name="Dahlstrom E.W."/>
            <person name="Martens C.A."/>
            <person name="Bruno D.P."/>
            <person name="Barbian K.D."/>
            <person name="Ricklefs S.M."/>
            <person name="Hernandez M.M."/>
            <person name="Narla N.P."/>
            <person name="Patel R.B."/>
            <person name="Porcella S.F."/>
            <person name="Nash T.E."/>
        </authorList>
    </citation>
    <scope>NUCLEOTIDE SEQUENCE [LARGE SCALE GENOMIC DNA]</scope>
    <source>
        <strain evidence="2 3">DH</strain>
    </source>
</reference>
<dbReference type="Proteomes" id="UP000018320">
    <property type="component" value="Unassembled WGS sequence"/>
</dbReference>
<keyword evidence="1" id="KW-1133">Transmembrane helix</keyword>
<dbReference type="SUPFAM" id="SSF57184">
    <property type="entry name" value="Growth factor receptor domain"/>
    <property type="match status" value="3"/>
</dbReference>
<dbReference type="InterPro" id="IPR052798">
    <property type="entry name" value="Giardia_VSA"/>
</dbReference>
<evidence type="ECO:0000313" key="2">
    <source>
        <dbReference type="EMBL" id="ESU34723.1"/>
    </source>
</evidence>
<keyword evidence="1" id="KW-0812">Transmembrane</keyword>
<dbReference type="SMART" id="SM00261">
    <property type="entry name" value="FU"/>
    <property type="match status" value="5"/>
</dbReference>
<evidence type="ECO:0000256" key="1">
    <source>
        <dbReference type="SAM" id="Phobius"/>
    </source>
</evidence>
<dbReference type="VEuPathDB" id="GiardiaDB:GL50803_00119707"/>
<dbReference type="Pfam" id="PF03302">
    <property type="entry name" value="VSP"/>
    <property type="match status" value="2"/>
</dbReference>
<reference evidence="3" key="1">
    <citation type="submission" date="2012-02" db="EMBL/GenBank/DDBJ databases">
        <title>Genome sequencing of Giardia lamblia Genotypes A2 and B isolates (DH and GS) and comparative analysis with the genomes of Genotypes A1 and E (WB and Pig).</title>
        <authorList>
            <person name="Adam R."/>
            <person name="Dahlstrom E."/>
            <person name="Martens C."/>
            <person name="Bruno D."/>
            <person name="Barbian K."/>
            <person name="Porcella S.F."/>
            <person name="Nash T."/>
        </authorList>
    </citation>
    <scope>NUCLEOTIDE SEQUENCE</scope>
    <source>
        <strain evidence="3">DH</strain>
    </source>
</reference>
<sequence length="546" mass="55901">MYSKDRPSYNLTFAIFITGDLAGFFCGGFSAAGKHDTMLIQIANMPANPNSAKAATCSACKGSKIVKTVDGVTLCVEETDCNNGYFVDSRNGKKCGKCASSCKTCENTETQCTSCTGATPYLKKEDGSETGTCVNQGDCPATHYIDEAAKTCTTCTSGGAKDCKTCEKNGDGAVCKECPDSDKTIFGLNKKSCVASCPANSSNQSGACTCSEGFQPSADSTECQSTSNCITPGCKTCNNEGKENKICTECNDNNYLTPTNQCIPDCTAISGYYGDTDKKCKACSPECAECVGPASNQCSACPAGKKLTYTDDSHPNNGGACGDACKVSADGTGCETCGAQIGGTAYCSKCKTSAQAPLNGNCAASSRAAFCTIMGNGVCTQCAANYFLKDGGCYQTDRQPGKQVCSSAQGGNGKCQTCANGLAADNGDCSKSACHSTCATCTEANQPNKCSTCPPGRYLDASKACKLCTETSNNIQGVANCASCAPPSNNQGSVLCYLMNGDSAGGSTNKSGLSTGAIAGIAVAVIVVVGGLVGFLCWWFICRGKA</sequence>
<dbReference type="AlphaFoldDB" id="V6T767"/>
<gene>
    <name evidence="2" type="ORF">DHA2_151731</name>
</gene>
<dbReference type="InterPro" id="IPR009030">
    <property type="entry name" value="Growth_fac_rcpt_cys_sf"/>
</dbReference>